<dbReference type="Proteomes" id="UP000607653">
    <property type="component" value="Unassembled WGS sequence"/>
</dbReference>
<proteinExistence type="predicted"/>
<name>A0A822ZMU1_NELNU</name>
<accession>A0A822ZMU1</accession>
<dbReference type="EMBL" id="DUZY01000007">
    <property type="protein sequence ID" value="DAD46093.1"/>
    <property type="molecule type" value="Genomic_DNA"/>
</dbReference>
<reference evidence="1 2" key="1">
    <citation type="journal article" date="2020" name="Mol. Biol. Evol.">
        <title>Distinct Expression and Methylation Patterns for Genes with Different Fates following a Single Whole-Genome Duplication in Flowering Plants.</title>
        <authorList>
            <person name="Shi T."/>
            <person name="Rahmani R.S."/>
            <person name="Gugger P.F."/>
            <person name="Wang M."/>
            <person name="Li H."/>
            <person name="Zhang Y."/>
            <person name="Li Z."/>
            <person name="Wang Q."/>
            <person name="Van de Peer Y."/>
            <person name="Marchal K."/>
            <person name="Chen J."/>
        </authorList>
    </citation>
    <scope>NUCLEOTIDE SEQUENCE [LARGE SCALE GENOMIC DNA]</scope>
    <source>
        <tissue evidence="1">Leaf</tissue>
    </source>
</reference>
<gene>
    <name evidence="1" type="ORF">HUJ06_004323</name>
</gene>
<protein>
    <submittedName>
        <fullName evidence="1">Uncharacterized protein</fullName>
    </submittedName>
</protein>
<comment type="caution">
    <text evidence="1">The sequence shown here is derived from an EMBL/GenBank/DDBJ whole genome shotgun (WGS) entry which is preliminary data.</text>
</comment>
<evidence type="ECO:0000313" key="2">
    <source>
        <dbReference type="Proteomes" id="UP000607653"/>
    </source>
</evidence>
<evidence type="ECO:0000313" key="1">
    <source>
        <dbReference type="EMBL" id="DAD46093.1"/>
    </source>
</evidence>
<organism evidence="1 2">
    <name type="scientific">Nelumbo nucifera</name>
    <name type="common">Sacred lotus</name>
    <dbReference type="NCBI Taxonomy" id="4432"/>
    <lineage>
        <taxon>Eukaryota</taxon>
        <taxon>Viridiplantae</taxon>
        <taxon>Streptophyta</taxon>
        <taxon>Embryophyta</taxon>
        <taxon>Tracheophyta</taxon>
        <taxon>Spermatophyta</taxon>
        <taxon>Magnoliopsida</taxon>
        <taxon>Proteales</taxon>
        <taxon>Nelumbonaceae</taxon>
        <taxon>Nelumbo</taxon>
    </lineage>
</organism>
<keyword evidence="2" id="KW-1185">Reference proteome</keyword>
<dbReference type="AlphaFoldDB" id="A0A822ZMU1"/>
<sequence>MPVNLGNWLRASVGNCTELHPCGKPSGMELLGGS</sequence>